<sequence length="53" mass="6035">MVALRNSIFNIVVLNRLLIKLEHRVHLFNSYFGCRSTERPKLSNPPACQPLGA</sequence>
<dbReference type="AlphaFoldDB" id="A0A0E9T2D6"/>
<reference evidence="1" key="2">
    <citation type="journal article" date="2015" name="Fish Shellfish Immunol.">
        <title>Early steps in the European eel (Anguilla anguilla)-Vibrio vulnificus interaction in the gills: Role of the RtxA13 toxin.</title>
        <authorList>
            <person name="Callol A."/>
            <person name="Pajuelo D."/>
            <person name="Ebbesson L."/>
            <person name="Teles M."/>
            <person name="MacKenzie S."/>
            <person name="Amaro C."/>
        </authorList>
    </citation>
    <scope>NUCLEOTIDE SEQUENCE</scope>
</reference>
<organism evidence="1">
    <name type="scientific">Anguilla anguilla</name>
    <name type="common">European freshwater eel</name>
    <name type="synonym">Muraena anguilla</name>
    <dbReference type="NCBI Taxonomy" id="7936"/>
    <lineage>
        <taxon>Eukaryota</taxon>
        <taxon>Metazoa</taxon>
        <taxon>Chordata</taxon>
        <taxon>Craniata</taxon>
        <taxon>Vertebrata</taxon>
        <taxon>Euteleostomi</taxon>
        <taxon>Actinopterygii</taxon>
        <taxon>Neopterygii</taxon>
        <taxon>Teleostei</taxon>
        <taxon>Anguilliformes</taxon>
        <taxon>Anguillidae</taxon>
        <taxon>Anguilla</taxon>
    </lineage>
</organism>
<dbReference type="EMBL" id="GBXM01061437">
    <property type="protein sequence ID" value="JAH47140.1"/>
    <property type="molecule type" value="Transcribed_RNA"/>
</dbReference>
<reference evidence="1" key="1">
    <citation type="submission" date="2014-11" db="EMBL/GenBank/DDBJ databases">
        <authorList>
            <person name="Amaro Gonzalez C."/>
        </authorList>
    </citation>
    <scope>NUCLEOTIDE SEQUENCE</scope>
</reference>
<evidence type="ECO:0000313" key="1">
    <source>
        <dbReference type="EMBL" id="JAH47140.1"/>
    </source>
</evidence>
<protein>
    <submittedName>
        <fullName evidence="1">Uncharacterized protein</fullName>
    </submittedName>
</protein>
<accession>A0A0E9T2D6</accession>
<proteinExistence type="predicted"/>
<name>A0A0E9T2D6_ANGAN</name>